<organism evidence="1 2">
    <name type="scientific">Haloarcula japonica (strain ATCC 49778 / DSM 6131 / JCM 7785 / NBRC 101032 / NCIMB 13157 / TR-1)</name>
    <dbReference type="NCBI Taxonomy" id="1227453"/>
    <lineage>
        <taxon>Archaea</taxon>
        <taxon>Methanobacteriati</taxon>
        <taxon>Methanobacteriota</taxon>
        <taxon>Stenosarchaea group</taxon>
        <taxon>Halobacteria</taxon>
        <taxon>Halobacteriales</taxon>
        <taxon>Haloarculaceae</taxon>
        <taxon>Haloarcula</taxon>
    </lineage>
</organism>
<keyword evidence="2" id="KW-1185">Reference proteome</keyword>
<dbReference type="STRING" id="1227453.C444_07625"/>
<evidence type="ECO:0000313" key="1">
    <source>
        <dbReference type="EMBL" id="EMA31927.1"/>
    </source>
</evidence>
<evidence type="ECO:0000313" key="2">
    <source>
        <dbReference type="Proteomes" id="UP000011524"/>
    </source>
</evidence>
<accession>M0LED1</accession>
<gene>
    <name evidence="1" type="ORF">C444_07625</name>
</gene>
<dbReference type="Proteomes" id="UP000011524">
    <property type="component" value="Unassembled WGS sequence"/>
</dbReference>
<proteinExistence type="predicted"/>
<comment type="caution">
    <text evidence="1">The sequence shown here is derived from an EMBL/GenBank/DDBJ whole genome shotgun (WGS) entry which is preliminary data.</text>
</comment>
<sequence>MRVRIVEFLLLYFPGFFEQQSEGQKMSVGKQLIKLAIVVIQKGLSLVSTRDVLLWNRKSVLKITELLIGSVNSLRIVSIELLDFLVTLRINVL</sequence>
<dbReference type="EMBL" id="AOLY01000011">
    <property type="protein sequence ID" value="EMA31927.1"/>
    <property type="molecule type" value="Genomic_DNA"/>
</dbReference>
<protein>
    <submittedName>
        <fullName evidence="1">Uncharacterized protein</fullName>
    </submittedName>
</protein>
<reference evidence="1 2" key="1">
    <citation type="journal article" date="2014" name="PLoS Genet.">
        <title>Phylogenetically driven sequencing of extremely halophilic archaea reveals strategies for static and dynamic osmo-response.</title>
        <authorList>
            <person name="Becker E.A."/>
            <person name="Seitzer P.M."/>
            <person name="Tritt A."/>
            <person name="Larsen D."/>
            <person name="Krusor M."/>
            <person name="Yao A.I."/>
            <person name="Wu D."/>
            <person name="Madern D."/>
            <person name="Eisen J.A."/>
            <person name="Darling A.E."/>
            <person name="Facciotti M.T."/>
        </authorList>
    </citation>
    <scope>NUCLEOTIDE SEQUENCE [LARGE SCALE GENOMIC DNA]</scope>
    <source>
        <strain evidence="2">ATCC 49778 / DSM 6131 / JCM 7785 / NBRC 101032 / NCIMB 13157 / TR-1</strain>
    </source>
</reference>
<name>M0LED1_HALJT</name>
<dbReference type="AlphaFoldDB" id="M0LED1"/>